<dbReference type="Pfam" id="PF13545">
    <property type="entry name" value="HTH_Crp_2"/>
    <property type="match status" value="1"/>
</dbReference>
<proteinExistence type="predicted"/>
<dbReference type="PRINTS" id="PR00034">
    <property type="entry name" value="HTHCRP"/>
</dbReference>
<dbReference type="PANTHER" id="PTHR24567:SF26">
    <property type="entry name" value="REGULATORY PROTEIN YEIL"/>
    <property type="match status" value="1"/>
</dbReference>
<sequence>MNLIRGVLMAEHECVQLVPIFKELADEQLDTIETIVQQHHFPAGSTIFSADDPLDSLMILANGQVKVYQLAANGREQLLYLLQTGDIDGEAALFENQRRTSFGEALVPTDVCSIRRADFQALMQQYPSISINVLNVFGRRLTQLERQTTSTATESVEARLANYLTETAAALKTDAFKLPLKKKDLATFLGTTPESISRKLALFERQGLITQKTGKIIQINDPDQLLLTE</sequence>
<reference evidence="6 7" key="1">
    <citation type="journal article" date="2015" name="Genome Announc.">
        <title>Expanding the biotechnology potential of lactobacilli through comparative genomics of 213 strains and associated genera.</title>
        <authorList>
            <person name="Sun Z."/>
            <person name="Harris H.M."/>
            <person name="McCann A."/>
            <person name="Guo C."/>
            <person name="Argimon S."/>
            <person name="Zhang W."/>
            <person name="Yang X."/>
            <person name="Jeffery I.B."/>
            <person name="Cooney J.C."/>
            <person name="Kagawa T.F."/>
            <person name="Liu W."/>
            <person name="Song Y."/>
            <person name="Salvetti E."/>
            <person name="Wrobel A."/>
            <person name="Rasinkangas P."/>
            <person name="Parkhill J."/>
            <person name="Rea M.C."/>
            <person name="O'Sullivan O."/>
            <person name="Ritari J."/>
            <person name="Douillard F.P."/>
            <person name="Paul Ross R."/>
            <person name="Yang R."/>
            <person name="Briner A.E."/>
            <person name="Felis G.E."/>
            <person name="de Vos W.M."/>
            <person name="Barrangou R."/>
            <person name="Klaenhammer T.R."/>
            <person name="Caufield P.W."/>
            <person name="Cui Y."/>
            <person name="Zhang H."/>
            <person name="O'Toole P.W."/>
        </authorList>
    </citation>
    <scope>NUCLEOTIDE SEQUENCE [LARGE SCALE GENOMIC DNA]</scope>
    <source>
        <strain evidence="6 7">DSM 15836</strain>
    </source>
</reference>
<evidence type="ECO:0000259" key="4">
    <source>
        <dbReference type="PROSITE" id="PS50042"/>
    </source>
</evidence>
<evidence type="ECO:0000313" key="6">
    <source>
        <dbReference type="EMBL" id="KRM23895.1"/>
    </source>
</evidence>
<protein>
    <submittedName>
        <fullName evidence="6">Transcriptional regulator</fullName>
    </submittedName>
</protein>
<evidence type="ECO:0000256" key="3">
    <source>
        <dbReference type="ARBA" id="ARBA00023163"/>
    </source>
</evidence>
<dbReference type="InterPro" id="IPR014710">
    <property type="entry name" value="RmlC-like_jellyroll"/>
</dbReference>
<accession>A0ABR5PIU8</accession>
<name>A0ABR5PIU8_9LACO</name>
<evidence type="ECO:0000256" key="1">
    <source>
        <dbReference type="ARBA" id="ARBA00023015"/>
    </source>
</evidence>
<keyword evidence="2" id="KW-0238">DNA-binding</keyword>
<dbReference type="InterPro" id="IPR000595">
    <property type="entry name" value="cNMP-bd_dom"/>
</dbReference>
<dbReference type="Gene3D" id="1.10.10.10">
    <property type="entry name" value="Winged helix-like DNA-binding domain superfamily/Winged helix DNA-binding domain"/>
    <property type="match status" value="1"/>
</dbReference>
<feature type="domain" description="HTH crp-type" evidence="5">
    <location>
        <begin position="154"/>
        <end position="223"/>
    </location>
</feature>
<gene>
    <name evidence="6" type="ORF">FC65_GL000628</name>
</gene>
<dbReference type="EMBL" id="AZFI01000167">
    <property type="protein sequence ID" value="KRM23895.1"/>
    <property type="molecule type" value="Genomic_DNA"/>
</dbReference>
<dbReference type="PANTHER" id="PTHR24567">
    <property type="entry name" value="CRP FAMILY TRANSCRIPTIONAL REGULATORY PROTEIN"/>
    <property type="match status" value="1"/>
</dbReference>
<evidence type="ECO:0000256" key="2">
    <source>
        <dbReference type="ARBA" id="ARBA00023125"/>
    </source>
</evidence>
<feature type="domain" description="Cyclic nucleotide-binding" evidence="4">
    <location>
        <begin position="20"/>
        <end position="140"/>
    </location>
</feature>
<dbReference type="InterPro" id="IPR036390">
    <property type="entry name" value="WH_DNA-bd_sf"/>
</dbReference>
<organism evidence="6 7">
    <name type="scientific">Ligilactobacillus acidipiscis DSM 15836</name>
    <dbReference type="NCBI Taxonomy" id="1423716"/>
    <lineage>
        <taxon>Bacteria</taxon>
        <taxon>Bacillati</taxon>
        <taxon>Bacillota</taxon>
        <taxon>Bacilli</taxon>
        <taxon>Lactobacillales</taxon>
        <taxon>Lactobacillaceae</taxon>
        <taxon>Ligilactobacillus</taxon>
    </lineage>
</organism>
<dbReference type="InterPro" id="IPR050397">
    <property type="entry name" value="Env_Response_Regulators"/>
</dbReference>
<dbReference type="SMART" id="SM00100">
    <property type="entry name" value="cNMP"/>
    <property type="match status" value="1"/>
</dbReference>
<dbReference type="InterPro" id="IPR012318">
    <property type="entry name" value="HTH_CRP"/>
</dbReference>
<dbReference type="SMART" id="SM00419">
    <property type="entry name" value="HTH_CRP"/>
    <property type="match status" value="1"/>
</dbReference>
<dbReference type="PROSITE" id="PS51063">
    <property type="entry name" value="HTH_CRP_2"/>
    <property type="match status" value="1"/>
</dbReference>
<dbReference type="Proteomes" id="UP000051217">
    <property type="component" value="Unassembled WGS sequence"/>
</dbReference>
<evidence type="ECO:0000259" key="5">
    <source>
        <dbReference type="PROSITE" id="PS51063"/>
    </source>
</evidence>
<dbReference type="SUPFAM" id="SSF51206">
    <property type="entry name" value="cAMP-binding domain-like"/>
    <property type="match status" value="1"/>
</dbReference>
<dbReference type="Pfam" id="PF00027">
    <property type="entry name" value="cNMP_binding"/>
    <property type="match status" value="1"/>
</dbReference>
<dbReference type="Gene3D" id="2.60.120.10">
    <property type="entry name" value="Jelly Rolls"/>
    <property type="match status" value="1"/>
</dbReference>
<dbReference type="PROSITE" id="PS50042">
    <property type="entry name" value="CNMP_BINDING_3"/>
    <property type="match status" value="1"/>
</dbReference>
<dbReference type="CDD" id="cd00038">
    <property type="entry name" value="CAP_ED"/>
    <property type="match status" value="1"/>
</dbReference>
<dbReference type="InterPro" id="IPR018490">
    <property type="entry name" value="cNMP-bd_dom_sf"/>
</dbReference>
<dbReference type="InterPro" id="IPR036388">
    <property type="entry name" value="WH-like_DNA-bd_sf"/>
</dbReference>
<comment type="caution">
    <text evidence="6">The sequence shown here is derived from an EMBL/GenBank/DDBJ whole genome shotgun (WGS) entry which is preliminary data.</text>
</comment>
<keyword evidence="3" id="KW-0804">Transcription</keyword>
<evidence type="ECO:0000313" key="7">
    <source>
        <dbReference type="Proteomes" id="UP000051217"/>
    </source>
</evidence>
<keyword evidence="1" id="KW-0805">Transcription regulation</keyword>
<dbReference type="SUPFAM" id="SSF46785">
    <property type="entry name" value="Winged helix' DNA-binding domain"/>
    <property type="match status" value="1"/>
</dbReference>
<keyword evidence="7" id="KW-1185">Reference proteome</keyword>